<keyword evidence="5" id="KW-1185">Reference proteome</keyword>
<evidence type="ECO:0000313" key="3">
    <source>
        <dbReference type="EMBL" id="MUP38480.1"/>
    </source>
</evidence>
<dbReference type="OrthoDB" id="1007602at2"/>
<gene>
    <name evidence="4" type="ORF">DWB62_011710</name>
    <name evidence="3" type="ORF">GNY23_11710</name>
</gene>
<dbReference type="SMART" id="SM00342">
    <property type="entry name" value="HTH_ARAC"/>
    <property type="match status" value="1"/>
</dbReference>
<dbReference type="SUPFAM" id="SSF51182">
    <property type="entry name" value="RmlC-like cupins"/>
    <property type="match status" value="1"/>
</dbReference>
<evidence type="ECO:0000256" key="1">
    <source>
        <dbReference type="ARBA" id="ARBA00023125"/>
    </source>
</evidence>
<dbReference type="Proteomes" id="UP000462449">
    <property type="component" value="Unassembled WGS sequence"/>
</dbReference>
<organism evidence="3 6">
    <name type="scientific">Labilibaculum euxinus</name>
    <dbReference type="NCBI Taxonomy" id="2686357"/>
    <lineage>
        <taxon>Bacteria</taxon>
        <taxon>Pseudomonadati</taxon>
        <taxon>Bacteroidota</taxon>
        <taxon>Bacteroidia</taxon>
        <taxon>Marinilabiliales</taxon>
        <taxon>Marinifilaceae</taxon>
        <taxon>Labilibaculum</taxon>
    </lineage>
</organism>
<sequence length="247" mass="28597">MKHNSKIFIESGMIIYAGKVSETKQHKHYAIQIGIVISGSYQLYINDKEYRHSSFIIHSNVPHKHISNDSVLLCILVDPTTNLGNTLVNYYPAPFQPLSVSKEELCCLQDELNSNQEINDLELKIFKLLKITPVQRTMDNRIFQLVKKMNLLNTYDTDFDSLVETVPLSKSRIRFLFKQQTGLSLQRYILWLRIKKAIYQIMQHKSLSEAAYLAGFADYSHLSRVVRQISGMTMKVLLKNSYFIQDS</sequence>
<dbReference type="AlphaFoldDB" id="A0A7M4D751"/>
<reference evidence="4 5" key="1">
    <citation type="submission" date="2019-11" db="EMBL/GenBank/DDBJ databases">
        <title>Draft genome sequence of Labilibaculum sp. strain SYP isolated from Black Sea.</title>
        <authorList>
            <person name="Yadav S."/>
            <person name="Villanueva L."/>
        </authorList>
    </citation>
    <scope>NUCLEOTIDE SEQUENCE [LARGE SCALE GENOMIC DNA]</scope>
    <source>
        <strain evidence="4 5">44</strain>
    </source>
</reference>
<dbReference type="InterPro" id="IPR014710">
    <property type="entry name" value="RmlC-like_jellyroll"/>
</dbReference>
<dbReference type="GO" id="GO:0003700">
    <property type="term" value="F:DNA-binding transcription factor activity"/>
    <property type="evidence" value="ECO:0007669"/>
    <property type="project" value="InterPro"/>
</dbReference>
<dbReference type="EMBL" id="WOTW01000025">
    <property type="protein sequence ID" value="MUP38480.1"/>
    <property type="molecule type" value="Genomic_DNA"/>
</dbReference>
<name>A0A7M4D751_9BACT</name>
<dbReference type="InterPro" id="IPR018060">
    <property type="entry name" value="HTH_AraC"/>
</dbReference>
<dbReference type="InterPro" id="IPR011051">
    <property type="entry name" value="RmlC_Cupin_sf"/>
</dbReference>
<accession>A0A7M4D751</accession>
<proteinExistence type="predicted"/>
<evidence type="ECO:0000313" key="5">
    <source>
        <dbReference type="Proteomes" id="UP000285951"/>
    </source>
</evidence>
<dbReference type="RefSeq" id="WP_156196107.1">
    <property type="nucleotide sequence ID" value="NZ_QTZN02000025.1"/>
</dbReference>
<dbReference type="Proteomes" id="UP000285951">
    <property type="component" value="Unassembled WGS sequence"/>
</dbReference>
<evidence type="ECO:0000313" key="6">
    <source>
        <dbReference type="Proteomes" id="UP000462449"/>
    </source>
</evidence>
<comment type="caution">
    <text evidence="3">The sequence shown here is derived from an EMBL/GenBank/DDBJ whole genome shotgun (WGS) entry which is preliminary data.</text>
</comment>
<dbReference type="Gene3D" id="2.60.120.10">
    <property type="entry name" value="Jelly Rolls"/>
    <property type="match status" value="1"/>
</dbReference>
<dbReference type="GO" id="GO:0043565">
    <property type="term" value="F:sequence-specific DNA binding"/>
    <property type="evidence" value="ECO:0007669"/>
    <property type="project" value="InterPro"/>
</dbReference>
<dbReference type="Pfam" id="PF12833">
    <property type="entry name" value="HTH_18"/>
    <property type="match status" value="1"/>
</dbReference>
<dbReference type="PANTHER" id="PTHR43280:SF28">
    <property type="entry name" value="HTH-TYPE TRANSCRIPTIONAL ACTIVATOR RHAS"/>
    <property type="match status" value="1"/>
</dbReference>
<dbReference type="PANTHER" id="PTHR43280">
    <property type="entry name" value="ARAC-FAMILY TRANSCRIPTIONAL REGULATOR"/>
    <property type="match status" value="1"/>
</dbReference>
<feature type="domain" description="HTH araC/xylS-type" evidence="2">
    <location>
        <begin position="140"/>
        <end position="240"/>
    </location>
</feature>
<reference evidence="3 6" key="2">
    <citation type="submission" date="2019-12" db="EMBL/GenBank/DDBJ databases">
        <title>Draft genome sequence of Labilibaculum sp. strain 44 isolated from deep waters of Black Sea.</title>
        <authorList>
            <person name="Yadav S."/>
            <person name="Villanueva L."/>
        </authorList>
    </citation>
    <scope>NUCLEOTIDE SEQUENCE [LARGE SCALE GENOMIC DNA]</scope>
    <source>
        <strain evidence="3 6">44</strain>
    </source>
</reference>
<keyword evidence="1" id="KW-0238">DNA-binding</keyword>
<dbReference type="Gene3D" id="1.10.10.60">
    <property type="entry name" value="Homeodomain-like"/>
    <property type="match status" value="1"/>
</dbReference>
<protein>
    <submittedName>
        <fullName evidence="3">Helix-turn-helix domain-containing protein</fullName>
    </submittedName>
</protein>
<dbReference type="PROSITE" id="PS01124">
    <property type="entry name" value="HTH_ARAC_FAMILY_2"/>
    <property type="match status" value="1"/>
</dbReference>
<evidence type="ECO:0000313" key="4">
    <source>
        <dbReference type="EMBL" id="MVB07685.1"/>
    </source>
</evidence>
<evidence type="ECO:0000259" key="2">
    <source>
        <dbReference type="PROSITE" id="PS01124"/>
    </source>
</evidence>
<dbReference type="EMBL" id="QTZN02000025">
    <property type="protein sequence ID" value="MVB07685.1"/>
    <property type="molecule type" value="Genomic_DNA"/>
</dbReference>